<gene>
    <name evidence="2" type="ORF">Syun_004636</name>
</gene>
<evidence type="ECO:0000256" key="1">
    <source>
        <dbReference type="SAM" id="MobiDB-lite"/>
    </source>
</evidence>
<proteinExistence type="predicted"/>
<organism evidence="2 3">
    <name type="scientific">Stephania yunnanensis</name>
    <dbReference type="NCBI Taxonomy" id="152371"/>
    <lineage>
        <taxon>Eukaryota</taxon>
        <taxon>Viridiplantae</taxon>
        <taxon>Streptophyta</taxon>
        <taxon>Embryophyta</taxon>
        <taxon>Tracheophyta</taxon>
        <taxon>Spermatophyta</taxon>
        <taxon>Magnoliopsida</taxon>
        <taxon>Ranunculales</taxon>
        <taxon>Menispermaceae</taxon>
        <taxon>Menispermoideae</taxon>
        <taxon>Cissampelideae</taxon>
        <taxon>Stephania</taxon>
    </lineage>
</organism>
<feature type="compositionally biased region" description="Basic and acidic residues" evidence="1">
    <location>
        <begin position="40"/>
        <end position="61"/>
    </location>
</feature>
<dbReference type="AlphaFoldDB" id="A0AAP0Q2R2"/>
<accession>A0AAP0Q2R2</accession>
<feature type="compositionally biased region" description="Polar residues" evidence="1">
    <location>
        <begin position="62"/>
        <end position="71"/>
    </location>
</feature>
<dbReference type="EMBL" id="JBBNAF010000002">
    <property type="protein sequence ID" value="KAK9163734.1"/>
    <property type="molecule type" value="Genomic_DNA"/>
</dbReference>
<keyword evidence="3" id="KW-1185">Reference proteome</keyword>
<name>A0AAP0Q2R2_9MAGN</name>
<protein>
    <submittedName>
        <fullName evidence="2">Uncharacterized protein</fullName>
    </submittedName>
</protein>
<sequence length="71" mass="8443">MDTEMMMVFIHFYVDVCTCTNWHVLNGCIVLQNNISQKERSQIDKKEKKETKESKPVRKTELQSLNFEMES</sequence>
<reference evidence="2 3" key="1">
    <citation type="submission" date="2024-01" db="EMBL/GenBank/DDBJ databases">
        <title>Genome assemblies of Stephania.</title>
        <authorList>
            <person name="Yang L."/>
        </authorList>
    </citation>
    <scope>NUCLEOTIDE SEQUENCE [LARGE SCALE GENOMIC DNA]</scope>
    <source>
        <strain evidence="2">YNDBR</strain>
        <tissue evidence="2">Leaf</tissue>
    </source>
</reference>
<feature type="region of interest" description="Disordered" evidence="1">
    <location>
        <begin position="40"/>
        <end position="71"/>
    </location>
</feature>
<comment type="caution">
    <text evidence="2">The sequence shown here is derived from an EMBL/GenBank/DDBJ whole genome shotgun (WGS) entry which is preliminary data.</text>
</comment>
<evidence type="ECO:0000313" key="2">
    <source>
        <dbReference type="EMBL" id="KAK9163734.1"/>
    </source>
</evidence>
<evidence type="ECO:0000313" key="3">
    <source>
        <dbReference type="Proteomes" id="UP001420932"/>
    </source>
</evidence>
<dbReference type="Proteomes" id="UP001420932">
    <property type="component" value="Unassembled WGS sequence"/>
</dbReference>